<evidence type="ECO:0000256" key="5">
    <source>
        <dbReference type="ARBA" id="ARBA00008276"/>
    </source>
</evidence>
<comment type="function">
    <text evidence="2">Functions in two distinct reactions of the de novo folate biosynthetic pathway. Catalyzes the addition of a glutamate residue to dihydropteroate (7,8-dihydropteroate or H2Pte) to form dihydrofolate (7,8-dihydrofolate monoglutamate or H2Pte-Glu). Also catalyzes successive additions of L-glutamate to tetrahydrofolate or 10-formyltetrahydrofolate or 5,10-methylenetetrahydrofolate, leading to folylpolyglutamate derivatives.</text>
</comment>
<evidence type="ECO:0000256" key="9">
    <source>
        <dbReference type="ARBA" id="ARBA00022598"/>
    </source>
</evidence>
<evidence type="ECO:0000256" key="21">
    <source>
        <dbReference type="ARBA" id="ARBA00049161"/>
    </source>
</evidence>
<evidence type="ECO:0000256" key="13">
    <source>
        <dbReference type="ARBA" id="ARBA00022842"/>
    </source>
</evidence>
<dbReference type="GO" id="GO:0005737">
    <property type="term" value="C:cytoplasm"/>
    <property type="evidence" value="ECO:0007669"/>
    <property type="project" value="TreeGrafter"/>
</dbReference>
<feature type="domain" description="Mur ligase central" evidence="24">
    <location>
        <begin position="51"/>
        <end position="238"/>
    </location>
</feature>
<dbReference type="GO" id="GO:0004326">
    <property type="term" value="F:tetrahydrofolylpolyglutamate synthase activity"/>
    <property type="evidence" value="ECO:0007669"/>
    <property type="project" value="UniProtKB-EC"/>
</dbReference>
<feature type="domain" description="Mur ligase C-terminal" evidence="23">
    <location>
        <begin position="283"/>
        <end position="400"/>
    </location>
</feature>
<comment type="catalytic activity">
    <reaction evidence="21">
        <text>7,8-dihydropteroate + L-glutamate + ATP = 7,8-dihydrofolate + ADP + phosphate + H(+)</text>
        <dbReference type="Rhea" id="RHEA:23584"/>
        <dbReference type="ChEBI" id="CHEBI:15378"/>
        <dbReference type="ChEBI" id="CHEBI:17839"/>
        <dbReference type="ChEBI" id="CHEBI:29985"/>
        <dbReference type="ChEBI" id="CHEBI:30616"/>
        <dbReference type="ChEBI" id="CHEBI:43474"/>
        <dbReference type="ChEBI" id="CHEBI:57451"/>
        <dbReference type="ChEBI" id="CHEBI:456216"/>
        <dbReference type="EC" id="6.3.2.12"/>
    </reaction>
</comment>
<evidence type="ECO:0000256" key="1">
    <source>
        <dbReference type="ARBA" id="ARBA00001946"/>
    </source>
</evidence>
<dbReference type="EMBL" id="JADIMG010000113">
    <property type="protein sequence ID" value="MBO8461101.1"/>
    <property type="molecule type" value="Genomic_DNA"/>
</dbReference>
<dbReference type="GO" id="GO:0046872">
    <property type="term" value="F:metal ion binding"/>
    <property type="evidence" value="ECO:0007669"/>
    <property type="project" value="UniProtKB-KW"/>
</dbReference>
<dbReference type="Proteomes" id="UP000823641">
    <property type="component" value="Unassembled WGS sequence"/>
</dbReference>
<evidence type="ECO:0000256" key="2">
    <source>
        <dbReference type="ARBA" id="ARBA00002714"/>
    </source>
</evidence>
<comment type="similarity">
    <text evidence="5 22">Belongs to the folylpolyglutamate synthase family.</text>
</comment>
<gene>
    <name evidence="25" type="ORF">IAA73_12350</name>
</gene>
<comment type="catalytic activity">
    <reaction evidence="19">
        <text>10-formyltetrahydrofolyl-(gamma-L-Glu)(n) + L-glutamate + ATP = 10-formyltetrahydrofolyl-(gamma-L-Glu)(n+1) + ADP + phosphate + H(+)</text>
        <dbReference type="Rhea" id="RHEA:51904"/>
        <dbReference type="Rhea" id="RHEA-COMP:13088"/>
        <dbReference type="Rhea" id="RHEA-COMP:14300"/>
        <dbReference type="ChEBI" id="CHEBI:15378"/>
        <dbReference type="ChEBI" id="CHEBI:29985"/>
        <dbReference type="ChEBI" id="CHEBI:30616"/>
        <dbReference type="ChEBI" id="CHEBI:43474"/>
        <dbReference type="ChEBI" id="CHEBI:134413"/>
        <dbReference type="ChEBI" id="CHEBI:456216"/>
        <dbReference type="EC" id="6.3.2.17"/>
    </reaction>
</comment>
<keyword evidence="12 22" id="KW-0067">ATP-binding</keyword>
<evidence type="ECO:0000313" key="26">
    <source>
        <dbReference type="Proteomes" id="UP000823641"/>
    </source>
</evidence>
<keyword evidence="11 22" id="KW-0547">Nucleotide-binding</keyword>
<evidence type="ECO:0000256" key="16">
    <source>
        <dbReference type="ARBA" id="ARBA00030592"/>
    </source>
</evidence>
<dbReference type="GO" id="GO:0046656">
    <property type="term" value="P:folic acid biosynthetic process"/>
    <property type="evidence" value="ECO:0007669"/>
    <property type="project" value="UniProtKB-KW"/>
</dbReference>
<accession>A0A9D9N5C5</accession>
<evidence type="ECO:0000256" key="18">
    <source>
        <dbReference type="ARBA" id="ARBA00047493"/>
    </source>
</evidence>
<dbReference type="FunFam" id="3.40.1190.10:FF:000011">
    <property type="entry name" value="Folylpolyglutamate synthase/dihydrofolate synthase"/>
    <property type="match status" value="1"/>
</dbReference>
<dbReference type="SUPFAM" id="SSF53244">
    <property type="entry name" value="MurD-like peptide ligases, peptide-binding domain"/>
    <property type="match status" value="1"/>
</dbReference>
<dbReference type="InterPro" id="IPR036565">
    <property type="entry name" value="Mur-like_cat_sf"/>
</dbReference>
<comment type="cofactor">
    <cofactor evidence="1">
        <name>Mg(2+)</name>
        <dbReference type="ChEBI" id="CHEBI:18420"/>
    </cofactor>
</comment>
<evidence type="ECO:0000256" key="20">
    <source>
        <dbReference type="ARBA" id="ARBA00049035"/>
    </source>
</evidence>
<dbReference type="Gene3D" id="3.90.190.20">
    <property type="entry name" value="Mur ligase, C-terminal domain"/>
    <property type="match status" value="1"/>
</dbReference>
<dbReference type="InterPro" id="IPR004101">
    <property type="entry name" value="Mur_ligase_C"/>
</dbReference>
<dbReference type="NCBIfam" id="TIGR01499">
    <property type="entry name" value="folC"/>
    <property type="match status" value="1"/>
</dbReference>
<evidence type="ECO:0000259" key="23">
    <source>
        <dbReference type="Pfam" id="PF02875"/>
    </source>
</evidence>
<keyword evidence="13" id="KW-0460">Magnesium</keyword>
<dbReference type="PANTHER" id="PTHR11136:SF0">
    <property type="entry name" value="DIHYDROFOLATE SYNTHETASE-RELATED"/>
    <property type="match status" value="1"/>
</dbReference>
<dbReference type="Pfam" id="PF08245">
    <property type="entry name" value="Mur_ligase_M"/>
    <property type="match status" value="1"/>
</dbReference>
<evidence type="ECO:0000256" key="11">
    <source>
        <dbReference type="ARBA" id="ARBA00022741"/>
    </source>
</evidence>
<dbReference type="InterPro" id="IPR001645">
    <property type="entry name" value="Folylpolyglutamate_synth"/>
</dbReference>
<evidence type="ECO:0000256" key="14">
    <source>
        <dbReference type="ARBA" id="ARBA00022909"/>
    </source>
</evidence>
<comment type="pathway">
    <text evidence="4">Cofactor biosynthesis; tetrahydrofolylpolyglutamate biosynthesis.</text>
</comment>
<comment type="catalytic activity">
    <reaction evidence="20">
        <text>(6R)-5,10-methylenetetrahydrofolyl-(gamma-L-Glu)(n) + L-glutamate + ATP = (6R)-5,10-methylenetetrahydrofolyl-(gamma-L-Glu)(n+1) + ADP + phosphate + H(+)</text>
        <dbReference type="Rhea" id="RHEA:51912"/>
        <dbReference type="Rhea" id="RHEA-COMP:13257"/>
        <dbReference type="Rhea" id="RHEA-COMP:13258"/>
        <dbReference type="ChEBI" id="CHEBI:15378"/>
        <dbReference type="ChEBI" id="CHEBI:29985"/>
        <dbReference type="ChEBI" id="CHEBI:30616"/>
        <dbReference type="ChEBI" id="CHEBI:43474"/>
        <dbReference type="ChEBI" id="CHEBI:136572"/>
        <dbReference type="ChEBI" id="CHEBI:456216"/>
        <dbReference type="EC" id="6.3.2.17"/>
    </reaction>
</comment>
<evidence type="ECO:0000256" key="19">
    <source>
        <dbReference type="ARBA" id="ARBA00047808"/>
    </source>
</evidence>
<evidence type="ECO:0000256" key="22">
    <source>
        <dbReference type="PIRNR" id="PIRNR001563"/>
    </source>
</evidence>
<keyword evidence="14" id="KW-0289">Folate biosynthesis</keyword>
<protein>
    <recommendedName>
        <fullName evidence="8">Dihydrofolate synthase/folylpolyglutamate synthase</fullName>
        <ecNumber evidence="6">6.3.2.12</ecNumber>
        <ecNumber evidence="7">6.3.2.17</ecNumber>
    </recommendedName>
    <alternativeName>
        <fullName evidence="17">Folylpoly-gamma-glutamate synthetase-dihydrofolate synthetase</fullName>
    </alternativeName>
    <alternativeName>
        <fullName evidence="15">Folylpolyglutamate synthetase</fullName>
    </alternativeName>
    <alternativeName>
        <fullName evidence="16">Tetrahydrofolylpolyglutamate synthase</fullName>
    </alternativeName>
</protein>
<keyword evidence="9 22" id="KW-0436">Ligase</keyword>
<dbReference type="GO" id="GO:0005524">
    <property type="term" value="F:ATP binding"/>
    <property type="evidence" value="ECO:0007669"/>
    <property type="project" value="UniProtKB-KW"/>
</dbReference>
<dbReference type="InterPro" id="IPR018109">
    <property type="entry name" value="Folylpolyglutamate_synth_CS"/>
</dbReference>
<dbReference type="PROSITE" id="PS01012">
    <property type="entry name" value="FOLYLPOLYGLU_SYNT_2"/>
    <property type="match status" value="1"/>
</dbReference>
<dbReference type="SUPFAM" id="SSF53623">
    <property type="entry name" value="MurD-like peptide ligases, catalytic domain"/>
    <property type="match status" value="1"/>
</dbReference>
<evidence type="ECO:0000256" key="4">
    <source>
        <dbReference type="ARBA" id="ARBA00005150"/>
    </source>
</evidence>
<dbReference type="PANTHER" id="PTHR11136">
    <property type="entry name" value="FOLYLPOLYGLUTAMATE SYNTHASE-RELATED"/>
    <property type="match status" value="1"/>
</dbReference>
<dbReference type="Gene3D" id="3.40.1190.10">
    <property type="entry name" value="Mur-like, catalytic domain"/>
    <property type="match status" value="1"/>
</dbReference>
<proteinExistence type="inferred from homology"/>
<dbReference type="InterPro" id="IPR013221">
    <property type="entry name" value="Mur_ligase_cen"/>
</dbReference>
<dbReference type="GO" id="GO:0008841">
    <property type="term" value="F:dihydrofolate synthase activity"/>
    <property type="evidence" value="ECO:0007669"/>
    <property type="project" value="UniProtKB-EC"/>
</dbReference>
<keyword evidence="10" id="KW-0479">Metal-binding</keyword>
<evidence type="ECO:0000256" key="7">
    <source>
        <dbReference type="ARBA" id="ARBA00013025"/>
    </source>
</evidence>
<evidence type="ECO:0000256" key="15">
    <source>
        <dbReference type="ARBA" id="ARBA00030048"/>
    </source>
</evidence>
<dbReference type="EC" id="6.3.2.17" evidence="7"/>
<dbReference type="InterPro" id="IPR036615">
    <property type="entry name" value="Mur_ligase_C_dom_sf"/>
</dbReference>
<evidence type="ECO:0000256" key="17">
    <source>
        <dbReference type="ARBA" id="ARBA00032510"/>
    </source>
</evidence>
<evidence type="ECO:0000256" key="12">
    <source>
        <dbReference type="ARBA" id="ARBA00022840"/>
    </source>
</evidence>
<dbReference type="Pfam" id="PF02875">
    <property type="entry name" value="Mur_ligase_C"/>
    <property type="match status" value="1"/>
</dbReference>
<reference evidence="25" key="1">
    <citation type="submission" date="2020-10" db="EMBL/GenBank/DDBJ databases">
        <authorList>
            <person name="Gilroy R."/>
        </authorList>
    </citation>
    <scope>NUCLEOTIDE SEQUENCE</scope>
    <source>
        <strain evidence="25">G3-3990</strain>
    </source>
</reference>
<sequence length="414" mass="45569">MTYQETLAYLYASQPAFHIIGGAAYKPGLNNIIRLLEGLGNPHKQIRTIHIAGTNGKGSTSHLIAATLQESGYKTGLFTSPHLVDFSERIRINGQAISETDVIDFVEKHKDLMEEIKPSFFENSFAMAMDYFAREHVDVAVIEVGLGGRLDSTNVIEPDLCVITNIGFDHTEFLGNTLPLIAGEKAGIIKPNTPVVIGETQAECAQVFIEKARATNSSIIFADQEVSPDWNAYNCELHGDYQSHNKQTAYIALRKLSELGCSISDKAIRDGYAHVCTITGLKGRWQTLSTHPMTICDTGHNAHGLNYVGKQLAQYPCKELHIVFGMVKDKDIDQALCMMPQKAHYYFTQASTPRALLAEELQMLAQKHGLQGNAYSSIEDAYTQAKSMANDDDLIFIGGSNYVVGEALAKIQFS</sequence>
<evidence type="ECO:0000313" key="25">
    <source>
        <dbReference type="EMBL" id="MBO8461101.1"/>
    </source>
</evidence>
<dbReference type="EC" id="6.3.2.12" evidence="6"/>
<evidence type="ECO:0000256" key="6">
    <source>
        <dbReference type="ARBA" id="ARBA00013023"/>
    </source>
</evidence>
<evidence type="ECO:0000256" key="8">
    <source>
        <dbReference type="ARBA" id="ARBA00019357"/>
    </source>
</evidence>
<comment type="catalytic activity">
    <reaction evidence="18">
        <text>(6S)-5,6,7,8-tetrahydrofolyl-(gamma-L-Glu)(n) + L-glutamate + ATP = (6S)-5,6,7,8-tetrahydrofolyl-(gamma-L-Glu)(n+1) + ADP + phosphate + H(+)</text>
        <dbReference type="Rhea" id="RHEA:10580"/>
        <dbReference type="Rhea" id="RHEA-COMP:14738"/>
        <dbReference type="Rhea" id="RHEA-COMP:14740"/>
        <dbReference type="ChEBI" id="CHEBI:15378"/>
        <dbReference type="ChEBI" id="CHEBI:29985"/>
        <dbReference type="ChEBI" id="CHEBI:30616"/>
        <dbReference type="ChEBI" id="CHEBI:43474"/>
        <dbReference type="ChEBI" id="CHEBI:141005"/>
        <dbReference type="ChEBI" id="CHEBI:456216"/>
        <dbReference type="EC" id="6.3.2.17"/>
    </reaction>
</comment>
<dbReference type="PIRSF" id="PIRSF001563">
    <property type="entry name" value="Folylpolyglu_synth"/>
    <property type="match status" value="1"/>
</dbReference>
<organism evidence="25 26">
    <name type="scientific">Candidatus Gallipaludibacter merdavium</name>
    <dbReference type="NCBI Taxonomy" id="2840839"/>
    <lineage>
        <taxon>Bacteria</taxon>
        <taxon>Pseudomonadati</taxon>
        <taxon>Bacteroidota</taxon>
        <taxon>Bacteroidia</taxon>
        <taxon>Bacteroidales</taxon>
        <taxon>Candidatus Gallipaludibacter</taxon>
    </lineage>
</organism>
<evidence type="ECO:0000259" key="24">
    <source>
        <dbReference type="Pfam" id="PF08245"/>
    </source>
</evidence>
<comment type="pathway">
    <text evidence="3">Cofactor biosynthesis; tetrahydrofolate biosynthesis; 7,8-dihydrofolate from 2-amino-4-hydroxy-6-hydroxymethyl-7,8-dihydropteridine diphosphate and 4-aminobenzoate: step 2/2.</text>
</comment>
<comment type="caution">
    <text evidence="25">The sequence shown here is derived from an EMBL/GenBank/DDBJ whole genome shotgun (WGS) entry which is preliminary data.</text>
</comment>
<evidence type="ECO:0000256" key="10">
    <source>
        <dbReference type="ARBA" id="ARBA00022723"/>
    </source>
</evidence>
<name>A0A9D9N5C5_9BACT</name>
<reference evidence="25" key="2">
    <citation type="journal article" date="2021" name="PeerJ">
        <title>Extensive microbial diversity within the chicken gut microbiome revealed by metagenomics and culture.</title>
        <authorList>
            <person name="Gilroy R."/>
            <person name="Ravi A."/>
            <person name="Getino M."/>
            <person name="Pursley I."/>
            <person name="Horton D.L."/>
            <person name="Alikhan N.F."/>
            <person name="Baker D."/>
            <person name="Gharbi K."/>
            <person name="Hall N."/>
            <person name="Watson M."/>
            <person name="Adriaenssens E.M."/>
            <person name="Foster-Nyarko E."/>
            <person name="Jarju S."/>
            <person name="Secka A."/>
            <person name="Antonio M."/>
            <person name="Oren A."/>
            <person name="Chaudhuri R.R."/>
            <person name="La Ragione R."/>
            <person name="Hildebrand F."/>
            <person name="Pallen M.J."/>
        </authorList>
    </citation>
    <scope>NUCLEOTIDE SEQUENCE</scope>
    <source>
        <strain evidence="25">G3-3990</strain>
    </source>
</reference>
<evidence type="ECO:0000256" key="3">
    <source>
        <dbReference type="ARBA" id="ARBA00004799"/>
    </source>
</evidence>
<dbReference type="AlphaFoldDB" id="A0A9D9N5C5"/>